<evidence type="ECO:0000313" key="2">
    <source>
        <dbReference type="Proteomes" id="UP001283361"/>
    </source>
</evidence>
<keyword evidence="2" id="KW-1185">Reference proteome</keyword>
<dbReference type="EMBL" id="JAWDGP010004573">
    <property type="protein sequence ID" value="KAK3763301.1"/>
    <property type="molecule type" value="Genomic_DNA"/>
</dbReference>
<name>A0AAE0Z754_9GAST</name>
<dbReference type="Proteomes" id="UP001283361">
    <property type="component" value="Unassembled WGS sequence"/>
</dbReference>
<reference evidence="1" key="1">
    <citation type="journal article" date="2023" name="G3 (Bethesda)">
        <title>A reference genome for the long-term kleptoplast-retaining sea slug Elysia crispata morphotype clarki.</title>
        <authorList>
            <person name="Eastman K.E."/>
            <person name="Pendleton A.L."/>
            <person name="Shaikh M.A."/>
            <person name="Suttiyut T."/>
            <person name="Ogas R."/>
            <person name="Tomko P."/>
            <person name="Gavelis G."/>
            <person name="Widhalm J.R."/>
            <person name="Wisecaver J.H."/>
        </authorList>
    </citation>
    <scope>NUCLEOTIDE SEQUENCE</scope>
    <source>
        <strain evidence="1">ECLA1</strain>
    </source>
</reference>
<organism evidence="1 2">
    <name type="scientific">Elysia crispata</name>
    <name type="common">lettuce slug</name>
    <dbReference type="NCBI Taxonomy" id="231223"/>
    <lineage>
        <taxon>Eukaryota</taxon>
        <taxon>Metazoa</taxon>
        <taxon>Spiralia</taxon>
        <taxon>Lophotrochozoa</taxon>
        <taxon>Mollusca</taxon>
        <taxon>Gastropoda</taxon>
        <taxon>Heterobranchia</taxon>
        <taxon>Euthyneura</taxon>
        <taxon>Panpulmonata</taxon>
        <taxon>Sacoglossa</taxon>
        <taxon>Placobranchoidea</taxon>
        <taxon>Plakobranchidae</taxon>
        <taxon>Elysia</taxon>
    </lineage>
</organism>
<proteinExistence type="predicted"/>
<accession>A0AAE0Z754</accession>
<comment type="caution">
    <text evidence="1">The sequence shown here is derived from an EMBL/GenBank/DDBJ whole genome shotgun (WGS) entry which is preliminary data.</text>
</comment>
<sequence length="82" mass="9097">MVVEYARAGATVIDKDVDQGSVYGGTRSRRVNLQPNTARVRVCGAEAKYSLTLSVLLTLSCTRRRTMRNHTRARTCLNARLA</sequence>
<evidence type="ECO:0000313" key="1">
    <source>
        <dbReference type="EMBL" id="KAK3763301.1"/>
    </source>
</evidence>
<gene>
    <name evidence="1" type="ORF">RRG08_021124</name>
</gene>
<dbReference type="AlphaFoldDB" id="A0AAE0Z754"/>
<protein>
    <submittedName>
        <fullName evidence="1">Uncharacterized protein</fullName>
    </submittedName>
</protein>